<dbReference type="SUPFAM" id="SSF54211">
    <property type="entry name" value="Ribosomal protein S5 domain 2-like"/>
    <property type="match status" value="2"/>
</dbReference>
<dbReference type="GO" id="GO:0000958">
    <property type="term" value="P:mitochondrial mRNA catabolic process"/>
    <property type="evidence" value="ECO:0007669"/>
    <property type="project" value="TreeGrafter"/>
</dbReference>
<dbReference type="InterPro" id="IPR015847">
    <property type="entry name" value="ExoRNase_PH_dom2"/>
</dbReference>
<evidence type="ECO:0000259" key="4">
    <source>
        <dbReference type="Pfam" id="PF03725"/>
    </source>
</evidence>
<dbReference type="InterPro" id="IPR020568">
    <property type="entry name" value="Ribosomal_Su5_D2-typ_SF"/>
</dbReference>
<organism evidence="5">
    <name type="scientific">Notodromas monacha</name>
    <dbReference type="NCBI Taxonomy" id="399045"/>
    <lineage>
        <taxon>Eukaryota</taxon>
        <taxon>Metazoa</taxon>
        <taxon>Ecdysozoa</taxon>
        <taxon>Arthropoda</taxon>
        <taxon>Crustacea</taxon>
        <taxon>Oligostraca</taxon>
        <taxon>Ostracoda</taxon>
        <taxon>Podocopa</taxon>
        <taxon>Podocopida</taxon>
        <taxon>Cypridocopina</taxon>
        <taxon>Cypridoidea</taxon>
        <taxon>Cyprididae</taxon>
        <taxon>Notodromas</taxon>
    </lineage>
</organism>
<dbReference type="Pfam" id="PF03725">
    <property type="entry name" value="RNase_PH_C"/>
    <property type="match status" value="1"/>
</dbReference>
<dbReference type="GO" id="GO:0000965">
    <property type="term" value="P:mitochondrial RNA 3'-end processing"/>
    <property type="evidence" value="ECO:0007669"/>
    <property type="project" value="TreeGrafter"/>
</dbReference>
<proteinExistence type="predicted"/>
<dbReference type="PANTHER" id="PTHR11252">
    <property type="entry name" value="POLYRIBONUCLEOTIDE NUCLEOTIDYLTRANSFERASE"/>
    <property type="match status" value="1"/>
</dbReference>
<dbReference type="SUPFAM" id="SSF55666">
    <property type="entry name" value="Ribonuclease PH domain 2-like"/>
    <property type="match status" value="1"/>
</dbReference>
<dbReference type="GO" id="GO:0004654">
    <property type="term" value="F:polyribonucleotide nucleotidyltransferase activity"/>
    <property type="evidence" value="ECO:0007669"/>
    <property type="project" value="InterPro"/>
</dbReference>
<name>A0A7R9BQS8_9CRUS</name>
<dbReference type="InterPro" id="IPR027408">
    <property type="entry name" value="PNPase/RNase_PH_dom_sf"/>
</dbReference>
<dbReference type="Gene3D" id="3.30.230.70">
    <property type="entry name" value="GHMP Kinase, N-terminal domain"/>
    <property type="match status" value="2"/>
</dbReference>
<keyword evidence="6" id="KW-1185">Reference proteome</keyword>
<evidence type="ECO:0000256" key="1">
    <source>
        <dbReference type="ARBA" id="ARBA00022884"/>
    </source>
</evidence>
<protein>
    <submittedName>
        <fullName evidence="5">Uncharacterized protein</fullName>
    </submittedName>
</protein>
<feature type="domain" description="Exoribonuclease phosphorolytic" evidence="4">
    <location>
        <begin position="115"/>
        <end position="179"/>
    </location>
</feature>
<gene>
    <name evidence="5" type="ORF">NMOB1V02_LOCUS7448</name>
</gene>
<dbReference type="SUPFAM" id="SSF46915">
    <property type="entry name" value="Polynucleotide phosphorylase/guanosine pentaphosphate synthase (PNPase/GPSI), domain 3"/>
    <property type="match status" value="1"/>
</dbReference>
<reference evidence="5" key="1">
    <citation type="submission" date="2020-11" db="EMBL/GenBank/DDBJ databases">
        <authorList>
            <person name="Tran Van P."/>
        </authorList>
    </citation>
    <scope>NUCLEOTIDE SEQUENCE</scope>
</reference>
<dbReference type="GO" id="GO:0003723">
    <property type="term" value="F:RNA binding"/>
    <property type="evidence" value="ECO:0007669"/>
    <property type="project" value="UniProtKB-KW"/>
</dbReference>
<evidence type="ECO:0000313" key="5">
    <source>
        <dbReference type="EMBL" id="CAD7279781.1"/>
    </source>
</evidence>
<dbReference type="InterPro" id="IPR001247">
    <property type="entry name" value="ExoRNase_PH_dom1"/>
</dbReference>
<dbReference type="EMBL" id="CAJPEX010001783">
    <property type="protein sequence ID" value="CAG0919933.1"/>
    <property type="molecule type" value="Genomic_DNA"/>
</dbReference>
<feature type="region of interest" description="Disordered" evidence="2">
    <location>
        <begin position="195"/>
        <end position="223"/>
    </location>
</feature>
<accession>A0A7R9BQS8</accession>
<evidence type="ECO:0000313" key="6">
    <source>
        <dbReference type="Proteomes" id="UP000678499"/>
    </source>
</evidence>
<keyword evidence="1" id="KW-0694">RNA-binding</keyword>
<dbReference type="Gene3D" id="1.10.10.400">
    <property type="entry name" value="Polyribonucleotide nucleotidyltransferase, RNA-binding domain"/>
    <property type="match status" value="1"/>
</dbReference>
<dbReference type="OrthoDB" id="437922at2759"/>
<dbReference type="PANTHER" id="PTHR11252:SF0">
    <property type="entry name" value="POLYRIBONUCLEOTIDE NUCLEOTIDYLTRANSFERASE 1, MITOCHONDRIAL"/>
    <property type="match status" value="1"/>
</dbReference>
<dbReference type="Pfam" id="PF01138">
    <property type="entry name" value="RNase_PH"/>
    <property type="match status" value="2"/>
</dbReference>
<dbReference type="GO" id="GO:0005739">
    <property type="term" value="C:mitochondrion"/>
    <property type="evidence" value="ECO:0007669"/>
    <property type="project" value="TreeGrafter"/>
</dbReference>
<dbReference type="InterPro" id="IPR012162">
    <property type="entry name" value="PNPase"/>
</dbReference>
<dbReference type="EMBL" id="OA883820">
    <property type="protein sequence ID" value="CAD7279781.1"/>
    <property type="molecule type" value="Genomic_DNA"/>
</dbReference>
<dbReference type="AlphaFoldDB" id="A0A7R9BQS8"/>
<dbReference type="Proteomes" id="UP000678499">
    <property type="component" value="Unassembled WGS sequence"/>
</dbReference>
<feature type="domain" description="Exoribonuclease phosphorolytic" evidence="3">
    <location>
        <begin position="370"/>
        <end position="469"/>
    </location>
</feature>
<sequence length="541" mass="60764">MAMSRGKMKPDLRCLRSFTRGLTRISFKESVTEAPFTAGRIPTNFLRREIGSSEREILAGRMIDRSVRPVFPVGYFQETQLVCNLLSVDGVHDPDIVAINAASAALSVSDVPWDGPIAAVRIGSIDNELIVNPTRREMANSALNLVLASLEPNRILMIEASAEDYLLQDFQKAVKVAAKACQPINKAITELRKNAGKPKRNFEAPPHLRSANEDSFGPSPSESVRDACRALSEMRLKDVFTDSNLSKVERDDAMFAIKVEIVEKLKESFPDWDNVLLSEVFWQVTKTIFRDLIFDTHTRFQFCYFVEQKDTIFGTFLLSLYLIPGPHYHPDKSLGRVHNHNNLPGTVNFIFPHSAETDLGRRCDGRSVEEVRPIHCEVDLYSPLHGSSLFQRGQTQVLSTLSFDSPESALKSDPVSVLLGGAKAKNFFLHYEFPPYATNETGRSTGFGRRELGHGALAEKALRPVIPADFPCITSFLLTRRMKPEDRLVSGAASWVTGPWRRRRCVQSSLQIFPSQCDSLLKCWNPMGPHRWPRFAGVLWL</sequence>
<evidence type="ECO:0000259" key="3">
    <source>
        <dbReference type="Pfam" id="PF01138"/>
    </source>
</evidence>
<dbReference type="GO" id="GO:0005829">
    <property type="term" value="C:cytosol"/>
    <property type="evidence" value="ECO:0007669"/>
    <property type="project" value="TreeGrafter"/>
</dbReference>
<dbReference type="GO" id="GO:0000175">
    <property type="term" value="F:3'-5'-RNA exonuclease activity"/>
    <property type="evidence" value="ECO:0007669"/>
    <property type="project" value="TreeGrafter"/>
</dbReference>
<evidence type="ECO:0000256" key="2">
    <source>
        <dbReference type="SAM" id="MobiDB-lite"/>
    </source>
</evidence>
<dbReference type="InterPro" id="IPR036345">
    <property type="entry name" value="ExoRNase_PH_dom2_sf"/>
</dbReference>
<dbReference type="InterPro" id="IPR036456">
    <property type="entry name" value="PNPase_PH_RNA-bd_sf"/>
</dbReference>
<feature type="domain" description="Exoribonuclease phosphorolytic" evidence="3">
    <location>
        <begin position="30"/>
        <end position="112"/>
    </location>
</feature>